<keyword evidence="4" id="KW-1133">Transmembrane helix</keyword>
<dbReference type="PANTHER" id="PTHR24243">
    <property type="entry name" value="G-PROTEIN COUPLED RECEPTOR"/>
    <property type="match status" value="1"/>
</dbReference>
<dbReference type="GO" id="GO:0005886">
    <property type="term" value="C:plasma membrane"/>
    <property type="evidence" value="ECO:0007669"/>
    <property type="project" value="TreeGrafter"/>
</dbReference>
<comment type="subcellular location">
    <subcellularLocation>
        <location evidence="1">Membrane</location>
        <topology evidence="1">Multi-pass membrane protein</topology>
    </subcellularLocation>
</comment>
<dbReference type="PROSITE" id="PS50262">
    <property type="entry name" value="G_PROTEIN_RECEP_F1_2"/>
    <property type="match status" value="1"/>
</dbReference>
<dbReference type="InterPro" id="IPR000276">
    <property type="entry name" value="GPCR_Rhodpsn"/>
</dbReference>
<comment type="similarity">
    <text evidence="2 9">Belongs to the G-protein coupled receptor 1 family.</text>
</comment>
<evidence type="ECO:0000259" key="10">
    <source>
        <dbReference type="PROSITE" id="PS50262"/>
    </source>
</evidence>
<evidence type="ECO:0000256" key="5">
    <source>
        <dbReference type="ARBA" id="ARBA00023040"/>
    </source>
</evidence>
<proteinExistence type="inferred from homology"/>
<dbReference type="GO" id="GO:0004930">
    <property type="term" value="F:G protein-coupled receptor activity"/>
    <property type="evidence" value="ECO:0007669"/>
    <property type="project" value="UniProtKB-KW"/>
</dbReference>
<protein>
    <recommendedName>
        <fullName evidence="10">G-protein coupled receptors family 1 profile domain-containing protein</fullName>
    </recommendedName>
</protein>
<comment type="caution">
    <text evidence="11">The sequence shown here is derived from an EMBL/GenBank/DDBJ whole genome shotgun (WGS) entry which is preliminary data.</text>
</comment>
<evidence type="ECO:0000256" key="9">
    <source>
        <dbReference type="RuleBase" id="RU000688"/>
    </source>
</evidence>
<gene>
    <name evidence="11" type="ORF">PV328_011065</name>
</gene>
<evidence type="ECO:0000256" key="3">
    <source>
        <dbReference type="ARBA" id="ARBA00022692"/>
    </source>
</evidence>
<evidence type="ECO:0000256" key="6">
    <source>
        <dbReference type="ARBA" id="ARBA00023136"/>
    </source>
</evidence>
<dbReference type="AlphaFoldDB" id="A0AA39ESZ2"/>
<dbReference type="Gene3D" id="1.20.1070.10">
    <property type="entry name" value="Rhodopsin 7-helix transmembrane proteins"/>
    <property type="match status" value="1"/>
</dbReference>
<dbReference type="Pfam" id="PF00001">
    <property type="entry name" value="7tm_1"/>
    <property type="match status" value="1"/>
</dbReference>
<dbReference type="SUPFAM" id="SSF81321">
    <property type="entry name" value="Family A G protein-coupled receptor-like"/>
    <property type="match status" value="1"/>
</dbReference>
<evidence type="ECO:0000256" key="4">
    <source>
        <dbReference type="ARBA" id="ARBA00022989"/>
    </source>
</evidence>
<organism evidence="11 12">
    <name type="scientific">Microctonus aethiopoides</name>
    <dbReference type="NCBI Taxonomy" id="144406"/>
    <lineage>
        <taxon>Eukaryota</taxon>
        <taxon>Metazoa</taxon>
        <taxon>Ecdysozoa</taxon>
        <taxon>Arthropoda</taxon>
        <taxon>Hexapoda</taxon>
        <taxon>Insecta</taxon>
        <taxon>Pterygota</taxon>
        <taxon>Neoptera</taxon>
        <taxon>Endopterygota</taxon>
        <taxon>Hymenoptera</taxon>
        <taxon>Apocrita</taxon>
        <taxon>Ichneumonoidea</taxon>
        <taxon>Braconidae</taxon>
        <taxon>Euphorinae</taxon>
        <taxon>Microctonus</taxon>
    </lineage>
</organism>
<dbReference type="InterPro" id="IPR017452">
    <property type="entry name" value="GPCR_Rhodpsn_7TM"/>
</dbReference>
<keyword evidence="7 9" id="KW-0675">Receptor</keyword>
<evidence type="ECO:0000256" key="7">
    <source>
        <dbReference type="ARBA" id="ARBA00023170"/>
    </source>
</evidence>
<dbReference type="PRINTS" id="PR00237">
    <property type="entry name" value="GPCRRHODOPSN"/>
</dbReference>
<dbReference type="Proteomes" id="UP001168990">
    <property type="component" value="Unassembled WGS sequence"/>
</dbReference>
<evidence type="ECO:0000256" key="8">
    <source>
        <dbReference type="ARBA" id="ARBA00023224"/>
    </source>
</evidence>
<keyword evidence="3 9" id="KW-0812">Transmembrane</keyword>
<evidence type="ECO:0000256" key="1">
    <source>
        <dbReference type="ARBA" id="ARBA00004141"/>
    </source>
</evidence>
<dbReference type="PANTHER" id="PTHR24243:SF233">
    <property type="entry name" value="THYROTROPIN-RELEASING HORMONE RECEPTOR"/>
    <property type="match status" value="1"/>
</dbReference>
<name>A0AA39ESZ2_9HYME</name>
<feature type="domain" description="G-protein coupled receptors family 1 profile" evidence="10">
    <location>
        <begin position="180"/>
        <end position="227"/>
    </location>
</feature>
<accession>A0AA39ESZ2</accession>
<keyword evidence="8 9" id="KW-0807">Transducer</keyword>
<dbReference type="EMBL" id="JAQQBS010001425">
    <property type="protein sequence ID" value="KAK0157307.1"/>
    <property type="molecule type" value="Genomic_DNA"/>
</dbReference>
<keyword evidence="6" id="KW-0472">Membrane</keyword>
<dbReference type="PROSITE" id="PS00237">
    <property type="entry name" value="G_PROTEIN_RECEP_F1_1"/>
    <property type="match status" value="1"/>
</dbReference>
<evidence type="ECO:0000313" key="11">
    <source>
        <dbReference type="EMBL" id="KAK0157307.1"/>
    </source>
</evidence>
<sequence>MFENADEKYSKLSPVLGDPLAGFGNYLFRYPVALSGDLLASLAINNLVILIIDGQVFREKLLQVNHKQSPCTCGGRTTECNNEKVKFSLLTNIHDDPLCETISNKGVIIYEAAKLIADAHNKKNDDSMKIDIFVMDTCGSIAGAIKAVMKALVSTGLNCIHAPYHLGKAVPFVELTVAHASVLTILAISFERYYAICEPLKAGYICTKARATFLCFLAWILAATCTR</sequence>
<evidence type="ECO:0000256" key="2">
    <source>
        <dbReference type="ARBA" id="ARBA00010663"/>
    </source>
</evidence>
<reference evidence="11" key="2">
    <citation type="submission" date="2023-03" db="EMBL/GenBank/DDBJ databases">
        <authorList>
            <person name="Inwood S.N."/>
            <person name="Skelly J.G."/>
            <person name="Guhlin J."/>
            <person name="Harrop T.W.R."/>
            <person name="Goldson S.G."/>
            <person name="Dearden P.K."/>
        </authorList>
    </citation>
    <scope>NUCLEOTIDE SEQUENCE</scope>
    <source>
        <strain evidence="11">Irish</strain>
        <tissue evidence="11">Whole body</tissue>
    </source>
</reference>
<reference evidence="11" key="1">
    <citation type="journal article" date="2023" name="bioRxiv">
        <title>Scaffold-level genome assemblies of two parasitoid biocontrol wasps reveal the parthenogenesis mechanism and an associated novel virus.</title>
        <authorList>
            <person name="Inwood S."/>
            <person name="Skelly J."/>
            <person name="Guhlin J."/>
            <person name="Harrop T."/>
            <person name="Goldson S."/>
            <person name="Dearden P."/>
        </authorList>
    </citation>
    <scope>NUCLEOTIDE SEQUENCE</scope>
    <source>
        <strain evidence="11">Irish</strain>
        <tissue evidence="11">Whole body</tissue>
    </source>
</reference>
<keyword evidence="12" id="KW-1185">Reference proteome</keyword>
<keyword evidence="5 9" id="KW-0297">G-protein coupled receptor</keyword>
<evidence type="ECO:0000313" key="12">
    <source>
        <dbReference type="Proteomes" id="UP001168990"/>
    </source>
</evidence>